<keyword evidence="4" id="KW-1185">Reference proteome</keyword>
<dbReference type="OrthoDB" id="8882959at2"/>
<accession>A0A1Q2CDU3</accession>
<feature type="domain" description="VWFA" evidence="2">
    <location>
        <begin position="91"/>
        <end position="283"/>
    </location>
</feature>
<feature type="transmembrane region" description="Helical" evidence="1">
    <location>
        <begin position="300"/>
        <end position="320"/>
    </location>
</feature>
<dbReference type="SUPFAM" id="SSF53300">
    <property type="entry name" value="vWA-like"/>
    <property type="match status" value="1"/>
</dbReference>
<gene>
    <name evidence="3" type="ORF">RPIT_05175</name>
</gene>
<evidence type="ECO:0000313" key="4">
    <source>
        <dbReference type="Proteomes" id="UP000188324"/>
    </source>
</evidence>
<dbReference type="STRING" id="1610493.RPIT_05175"/>
<dbReference type="PANTHER" id="PTHR37947:SF1">
    <property type="entry name" value="BLL2462 PROTEIN"/>
    <property type="match status" value="1"/>
</dbReference>
<dbReference type="AlphaFoldDB" id="A0A1Q2CDU3"/>
<dbReference type="KEGG" id="tfl:RPIT_05175"/>
<evidence type="ECO:0000256" key="1">
    <source>
        <dbReference type="SAM" id="Phobius"/>
    </source>
</evidence>
<dbReference type="Pfam" id="PF13519">
    <property type="entry name" value="VWA_2"/>
    <property type="match status" value="1"/>
</dbReference>
<dbReference type="Gene3D" id="3.40.50.410">
    <property type="entry name" value="von Willebrand factor, type A domain"/>
    <property type="match status" value="1"/>
</dbReference>
<organism evidence="3 4">
    <name type="scientific">Tessaracoccus flavus</name>
    <dbReference type="NCBI Taxonomy" id="1610493"/>
    <lineage>
        <taxon>Bacteria</taxon>
        <taxon>Bacillati</taxon>
        <taxon>Actinomycetota</taxon>
        <taxon>Actinomycetes</taxon>
        <taxon>Propionibacteriales</taxon>
        <taxon>Propionibacteriaceae</taxon>
        <taxon>Tessaracoccus</taxon>
    </lineage>
</organism>
<evidence type="ECO:0000313" key="3">
    <source>
        <dbReference type="EMBL" id="AQP44278.1"/>
    </source>
</evidence>
<sequence length="323" mass="34362">MATMTPLALEFMAPNRLWALLIIVLIAALYVVLSGRTTPRPMSSRLRLVVPKDAAWKRHGAVLLALLSLGALIVAWAIPMDYVNKPRDRATIVVAVDVSWSMEAEDIDPNRLVAAQTSAKAFVDSLPERFNVALVTFAGTPDIAVPPTVDRGAVARAIDAFQLAPSTAVGEGVYRSLEALRQVPPDPDDPEAVPPAAIVLLSDGATNIGRSSAGAAEAAKAAGVPVYTIAYGTDGPNAYVEQDGQRQRVSVDHWELSELARLSGGQKYSAESSGQLRETYEAIRRSVGTERVPAEVTDRYAGLAIVFAVLSALGVISLGARWP</sequence>
<reference evidence="3 4" key="1">
    <citation type="journal article" date="2016" name="Int. J. Syst. Evol. Microbiol.">
        <title>Tessaracoccus flavus sp. nov., isolated from the drainage system of a lindane-producing factory.</title>
        <authorList>
            <person name="Kumari R."/>
            <person name="Singh P."/>
            <person name="Schumann P."/>
            <person name="Lal R."/>
        </authorList>
    </citation>
    <scope>NUCLEOTIDE SEQUENCE [LARGE SCALE GENOMIC DNA]</scope>
    <source>
        <strain evidence="3 4">RP1T</strain>
    </source>
</reference>
<protein>
    <submittedName>
        <fullName evidence="3">Magnesium chelatase</fullName>
    </submittedName>
</protein>
<name>A0A1Q2CDU3_9ACTN</name>
<proteinExistence type="predicted"/>
<feature type="transmembrane region" description="Helical" evidence="1">
    <location>
        <begin position="58"/>
        <end position="79"/>
    </location>
</feature>
<dbReference type="Proteomes" id="UP000188324">
    <property type="component" value="Chromosome"/>
</dbReference>
<dbReference type="PROSITE" id="PS50234">
    <property type="entry name" value="VWFA"/>
    <property type="match status" value="1"/>
</dbReference>
<evidence type="ECO:0000259" key="2">
    <source>
        <dbReference type="PROSITE" id="PS50234"/>
    </source>
</evidence>
<keyword evidence="1" id="KW-0812">Transmembrane</keyword>
<dbReference type="EMBL" id="CP019605">
    <property type="protein sequence ID" value="AQP44278.1"/>
    <property type="molecule type" value="Genomic_DNA"/>
</dbReference>
<dbReference type="InterPro" id="IPR002035">
    <property type="entry name" value="VWF_A"/>
</dbReference>
<dbReference type="RefSeq" id="WP_077341274.1">
    <property type="nucleotide sequence ID" value="NZ_CP019605.1"/>
</dbReference>
<keyword evidence="1" id="KW-1133">Transmembrane helix</keyword>
<dbReference type="CDD" id="cd00198">
    <property type="entry name" value="vWFA"/>
    <property type="match status" value="1"/>
</dbReference>
<dbReference type="PANTHER" id="PTHR37947">
    <property type="entry name" value="BLL2462 PROTEIN"/>
    <property type="match status" value="1"/>
</dbReference>
<dbReference type="InterPro" id="IPR036465">
    <property type="entry name" value="vWFA_dom_sf"/>
</dbReference>
<dbReference type="SMART" id="SM00327">
    <property type="entry name" value="VWA"/>
    <property type="match status" value="1"/>
</dbReference>
<keyword evidence="1" id="KW-0472">Membrane</keyword>